<dbReference type="Pfam" id="PF09298">
    <property type="entry name" value="FAA_hydrolase_N"/>
    <property type="match status" value="1"/>
</dbReference>
<keyword evidence="9 13" id="KW-0585">Phenylalanine catabolism</keyword>
<proteinExistence type="inferred from homology"/>
<dbReference type="SUPFAM" id="SSF63433">
    <property type="entry name" value="Fumarylacetoacetate hydrolase, FAH, N-terminal domain"/>
    <property type="match status" value="1"/>
</dbReference>
<dbReference type="GO" id="GO:0046872">
    <property type="term" value="F:metal ion binding"/>
    <property type="evidence" value="ECO:0007669"/>
    <property type="project" value="UniProtKB-UniRule"/>
</dbReference>
<evidence type="ECO:0000256" key="2">
    <source>
        <dbReference type="ARBA" id="ARBA00010211"/>
    </source>
</evidence>
<accession>A0A6A6I5B3</accession>
<comment type="catalytic activity">
    <reaction evidence="13">
        <text>4-fumarylacetoacetate + H2O = acetoacetate + fumarate + H(+)</text>
        <dbReference type="Rhea" id="RHEA:10244"/>
        <dbReference type="ChEBI" id="CHEBI:13705"/>
        <dbReference type="ChEBI" id="CHEBI:15377"/>
        <dbReference type="ChEBI" id="CHEBI:15378"/>
        <dbReference type="ChEBI" id="CHEBI:18034"/>
        <dbReference type="ChEBI" id="CHEBI:29806"/>
        <dbReference type="EC" id="3.7.1.2"/>
    </reaction>
</comment>
<evidence type="ECO:0000313" key="16">
    <source>
        <dbReference type="EMBL" id="KAF2245724.1"/>
    </source>
</evidence>
<feature type="active site" description="Proton acceptor" evidence="10">
    <location>
        <position position="123"/>
    </location>
</feature>
<feature type="binding site" evidence="12">
    <location>
        <position position="116"/>
    </location>
    <ligand>
        <name>Ca(2+)</name>
        <dbReference type="ChEBI" id="CHEBI:29108"/>
    </ligand>
</feature>
<comment type="cofactor">
    <cofactor evidence="13">
        <name>Mg(2+)</name>
        <dbReference type="ChEBI" id="CHEBI:18420"/>
    </cofactor>
    <cofactor evidence="13">
        <name>Ca(2+)</name>
        <dbReference type="ChEBI" id="CHEBI:29108"/>
    </cofactor>
</comment>
<evidence type="ECO:0000256" key="9">
    <source>
        <dbReference type="ARBA" id="ARBA00023232"/>
    </source>
</evidence>
<dbReference type="InterPro" id="IPR015377">
    <property type="entry name" value="Fumarylacetoacetase_N"/>
</dbReference>
<dbReference type="GeneID" id="54583031"/>
<feature type="binding site" evidence="12">
    <location>
        <position position="191"/>
    </location>
    <ligand>
        <name>Ca(2+)</name>
        <dbReference type="ChEBI" id="CHEBI:29108"/>
    </ligand>
</feature>
<evidence type="ECO:0000256" key="3">
    <source>
        <dbReference type="ARBA" id="ARBA00012094"/>
    </source>
</evidence>
<organism evidence="16 17">
    <name type="scientific">Trematosphaeria pertusa</name>
    <dbReference type="NCBI Taxonomy" id="390896"/>
    <lineage>
        <taxon>Eukaryota</taxon>
        <taxon>Fungi</taxon>
        <taxon>Dikarya</taxon>
        <taxon>Ascomycota</taxon>
        <taxon>Pezizomycotina</taxon>
        <taxon>Dothideomycetes</taxon>
        <taxon>Pleosporomycetidae</taxon>
        <taxon>Pleosporales</taxon>
        <taxon>Massarineae</taxon>
        <taxon>Trematosphaeriaceae</taxon>
        <taxon>Trematosphaeria</taxon>
    </lineage>
</organism>
<comment type="pathway">
    <text evidence="1 13">Amino-acid degradation; L-phenylalanine degradation; acetoacetate and fumarate from L-phenylalanine: step 6/6.</text>
</comment>
<dbReference type="AlphaFoldDB" id="A0A6A6I5B3"/>
<keyword evidence="5 13" id="KW-0378">Hydrolase</keyword>
<dbReference type="OrthoDB" id="9971669at2759"/>
<dbReference type="RefSeq" id="XP_033680728.1">
    <property type="nucleotide sequence ID" value="XM_033829701.1"/>
</dbReference>
<dbReference type="PANTHER" id="PTHR43069">
    <property type="entry name" value="FUMARYLACETOACETASE"/>
    <property type="match status" value="1"/>
</dbReference>
<dbReference type="InterPro" id="IPR005959">
    <property type="entry name" value="Fumarylacetoacetase"/>
</dbReference>
<feature type="binding site" evidence="12">
    <location>
        <position position="250"/>
    </location>
    <ligand>
        <name>Mg(2+)</name>
        <dbReference type="ChEBI" id="CHEBI:18420"/>
    </ligand>
</feature>
<evidence type="ECO:0000256" key="11">
    <source>
        <dbReference type="PIRSR" id="PIRSR605959-2"/>
    </source>
</evidence>
<keyword evidence="6 12" id="KW-0106">Calcium</keyword>
<evidence type="ECO:0000256" key="10">
    <source>
        <dbReference type="PIRSR" id="PIRSR605959-1"/>
    </source>
</evidence>
<sequence>MSDTHAAHFSINNIPYGIASSIKRPIPQAVTRIGDNVIFLAELVNKKPFANIDMTALPSILQGSSLNAFAALSKGIHAQVRSAIQATYRSKLHHESAEHIKDVRMHLPVVIGDFTDFSVSAYHVQNAPEALFGVRSLPACWNNFPMGYAGRCSSIYISDTPVSRPLGQYLEDPAAKEKKVIFGPSRSLDYEFELGAIVGRPVAAGTGVYAKDMDEHIFGIVLVNDWSARDIQGCEMRDPLGPLNGKNFATTVSPWVVTLDALRPFEVSAAPHTQPVVDFLEDPKSITYDITFRGEIVRSGVSTEVCRVGFSHMYWTFRQMLAHNSIGGCPLNTGDLLASGTVSGSEKSQLACLMELTMNGKQPATLSDGSALRYLEDGDIVRFTAVAGDASAGVGFGECVGTIKPAPRM</sequence>
<feature type="binding site" evidence="12">
    <location>
        <position position="246"/>
    </location>
    <ligand>
        <name>Mg(2+)</name>
        <dbReference type="ChEBI" id="CHEBI:18420"/>
    </ligand>
</feature>
<protein>
    <recommendedName>
        <fullName evidence="3 13">Fumarylacetoacetase</fullName>
        <ecNumber evidence="3 13">3.7.1.2</ecNumber>
    </recommendedName>
    <alternativeName>
        <fullName evidence="13">Fumarylacetoacetate hydrolase</fullName>
    </alternativeName>
</protein>
<name>A0A6A6I5B3_9PLEO</name>
<dbReference type="Pfam" id="PF01557">
    <property type="entry name" value="FAA_hydrolase"/>
    <property type="match status" value="1"/>
</dbReference>
<evidence type="ECO:0000259" key="14">
    <source>
        <dbReference type="Pfam" id="PF01557"/>
    </source>
</evidence>
<evidence type="ECO:0000313" key="17">
    <source>
        <dbReference type="Proteomes" id="UP000800094"/>
    </source>
</evidence>
<dbReference type="GO" id="GO:0006559">
    <property type="term" value="P:L-phenylalanine catabolic process"/>
    <property type="evidence" value="ECO:0007669"/>
    <property type="project" value="UniProtKB-UniRule"/>
</dbReference>
<dbReference type="EC" id="3.7.1.2" evidence="3 13"/>
<dbReference type="GO" id="GO:0004334">
    <property type="term" value="F:fumarylacetoacetase activity"/>
    <property type="evidence" value="ECO:0007669"/>
    <property type="project" value="UniProtKB-UniRule"/>
</dbReference>
<reference evidence="16" key="1">
    <citation type="journal article" date="2020" name="Stud. Mycol.">
        <title>101 Dothideomycetes genomes: a test case for predicting lifestyles and emergence of pathogens.</title>
        <authorList>
            <person name="Haridas S."/>
            <person name="Albert R."/>
            <person name="Binder M."/>
            <person name="Bloem J."/>
            <person name="Labutti K."/>
            <person name="Salamov A."/>
            <person name="Andreopoulos B."/>
            <person name="Baker S."/>
            <person name="Barry K."/>
            <person name="Bills G."/>
            <person name="Bluhm B."/>
            <person name="Cannon C."/>
            <person name="Castanera R."/>
            <person name="Culley D."/>
            <person name="Daum C."/>
            <person name="Ezra D."/>
            <person name="Gonzalez J."/>
            <person name="Henrissat B."/>
            <person name="Kuo A."/>
            <person name="Liang C."/>
            <person name="Lipzen A."/>
            <person name="Lutzoni F."/>
            <person name="Magnuson J."/>
            <person name="Mondo S."/>
            <person name="Nolan M."/>
            <person name="Ohm R."/>
            <person name="Pangilinan J."/>
            <person name="Park H.-J."/>
            <person name="Ramirez L."/>
            <person name="Alfaro M."/>
            <person name="Sun H."/>
            <person name="Tritt A."/>
            <person name="Yoshinaga Y."/>
            <person name="Zwiers L.-H."/>
            <person name="Turgeon B."/>
            <person name="Goodwin S."/>
            <person name="Spatafora J."/>
            <person name="Crous P."/>
            <person name="Grigoriev I."/>
        </authorList>
    </citation>
    <scope>NUCLEOTIDE SEQUENCE</scope>
    <source>
        <strain evidence="16">CBS 122368</strain>
    </source>
</reference>
<feature type="domain" description="Fumarylacetoacetase-like C-terminal" evidence="14">
    <location>
        <begin position="125"/>
        <end position="402"/>
    </location>
</feature>
<evidence type="ECO:0000256" key="7">
    <source>
        <dbReference type="ARBA" id="ARBA00022842"/>
    </source>
</evidence>
<keyword evidence="17" id="KW-1185">Reference proteome</keyword>
<evidence type="ECO:0000259" key="15">
    <source>
        <dbReference type="Pfam" id="PF09298"/>
    </source>
</evidence>
<dbReference type="SUPFAM" id="SSF56529">
    <property type="entry name" value="FAH"/>
    <property type="match status" value="1"/>
</dbReference>
<feature type="binding site" evidence="11">
    <location>
        <position position="232"/>
    </location>
    <ligand>
        <name>substrate</name>
    </ligand>
</feature>
<feature type="binding site" evidence="12">
    <location>
        <position position="193"/>
    </location>
    <ligand>
        <name>Ca(2+)</name>
        <dbReference type="ChEBI" id="CHEBI:29108"/>
    </ligand>
</feature>
<evidence type="ECO:0000256" key="4">
    <source>
        <dbReference type="ARBA" id="ARBA00022723"/>
    </source>
</evidence>
<feature type="binding site" evidence="12">
    <location>
        <position position="225"/>
    </location>
    <ligand>
        <name>Mg(2+)</name>
        <dbReference type="ChEBI" id="CHEBI:18420"/>
    </ligand>
</feature>
<comment type="similarity">
    <text evidence="2 13">Belongs to the FAH family.</text>
</comment>
<feature type="binding site" evidence="11">
    <location>
        <position position="341"/>
    </location>
    <ligand>
        <name>substrate</name>
    </ligand>
</feature>
<dbReference type="Proteomes" id="UP000800094">
    <property type="component" value="Unassembled WGS sequence"/>
</dbReference>
<dbReference type="InterPro" id="IPR036663">
    <property type="entry name" value="Fumarylacetoacetase_C_sf"/>
</dbReference>
<evidence type="ECO:0000256" key="8">
    <source>
        <dbReference type="ARBA" id="ARBA00022878"/>
    </source>
</evidence>
<dbReference type="EMBL" id="ML987200">
    <property type="protein sequence ID" value="KAF2245724.1"/>
    <property type="molecule type" value="Genomic_DNA"/>
</dbReference>
<dbReference type="InterPro" id="IPR036462">
    <property type="entry name" value="Fumarylacetoacetase_N_sf"/>
</dbReference>
<dbReference type="GO" id="GO:0006572">
    <property type="term" value="P:L-tyrosine catabolic process"/>
    <property type="evidence" value="ECO:0007669"/>
    <property type="project" value="UniProtKB-UniRule"/>
</dbReference>
<dbReference type="GO" id="GO:1902000">
    <property type="term" value="P:homogentisate catabolic process"/>
    <property type="evidence" value="ECO:0007669"/>
    <property type="project" value="TreeGrafter"/>
</dbReference>
<evidence type="ECO:0000256" key="1">
    <source>
        <dbReference type="ARBA" id="ARBA00004782"/>
    </source>
</evidence>
<evidence type="ECO:0000256" key="6">
    <source>
        <dbReference type="ARBA" id="ARBA00022837"/>
    </source>
</evidence>
<gene>
    <name evidence="16" type="ORF">BU26DRAFT_522111</name>
</gene>
<dbReference type="PANTHER" id="PTHR43069:SF5">
    <property type="entry name" value="FUMARYLACETOACETASE"/>
    <property type="match status" value="1"/>
</dbReference>
<feature type="domain" description="Fumarylacetoacetase N-terminal" evidence="15">
    <location>
        <begin position="12"/>
        <end position="108"/>
    </location>
</feature>
<keyword evidence="7 12" id="KW-0460">Magnesium</keyword>
<evidence type="ECO:0000256" key="13">
    <source>
        <dbReference type="RuleBase" id="RU366008"/>
    </source>
</evidence>
<dbReference type="InterPro" id="IPR011234">
    <property type="entry name" value="Fumarylacetoacetase-like_C"/>
</dbReference>
<dbReference type="Gene3D" id="2.30.30.230">
    <property type="entry name" value="Fumarylacetoacetase, N-terminal domain"/>
    <property type="match status" value="1"/>
</dbReference>
<keyword evidence="4 12" id="KW-0479">Metal-binding</keyword>
<dbReference type="Gene3D" id="3.90.850.10">
    <property type="entry name" value="Fumarylacetoacetase-like, C-terminal domain"/>
    <property type="match status" value="1"/>
</dbReference>
<feature type="binding site" evidence="12">
    <location>
        <position position="225"/>
    </location>
    <ligand>
        <name>Ca(2+)</name>
        <dbReference type="ChEBI" id="CHEBI:29108"/>
    </ligand>
</feature>
<keyword evidence="8 13" id="KW-0828">Tyrosine catabolism</keyword>
<dbReference type="UniPathway" id="UPA00139">
    <property type="reaction ID" value="UER00341"/>
</dbReference>
<evidence type="ECO:0000256" key="12">
    <source>
        <dbReference type="PIRSR" id="PIRSR605959-3"/>
    </source>
</evidence>
<evidence type="ECO:0000256" key="5">
    <source>
        <dbReference type="ARBA" id="ARBA00022801"/>
    </source>
</evidence>